<evidence type="ECO:0000313" key="3">
    <source>
        <dbReference type="RefSeq" id="XP_005755959.1"/>
    </source>
</evidence>
<dbReference type="Proteomes" id="UP000695023">
    <property type="component" value="Unplaced"/>
</dbReference>
<gene>
    <name evidence="3" type="primary">LOC102196355</name>
</gene>
<feature type="region of interest" description="Disordered" evidence="1">
    <location>
        <begin position="46"/>
        <end position="74"/>
    </location>
</feature>
<dbReference type="GeneID" id="102196355"/>
<dbReference type="InterPro" id="IPR027417">
    <property type="entry name" value="P-loop_NTPase"/>
</dbReference>
<feature type="non-terminal residue" evidence="3">
    <location>
        <position position="88"/>
    </location>
</feature>
<feature type="compositionally biased region" description="Basic and acidic residues" evidence="1">
    <location>
        <begin position="64"/>
        <end position="74"/>
    </location>
</feature>
<reference evidence="3" key="1">
    <citation type="submission" date="2025-08" db="UniProtKB">
        <authorList>
            <consortium name="RefSeq"/>
        </authorList>
    </citation>
    <scope>IDENTIFICATION</scope>
</reference>
<dbReference type="Gene3D" id="3.40.50.300">
    <property type="entry name" value="P-loop containing nucleotide triphosphate hydrolases"/>
    <property type="match status" value="1"/>
</dbReference>
<dbReference type="AlphaFoldDB" id="A0A9Y3S781"/>
<proteinExistence type="predicted"/>
<accession>A0A9Y3S781</accession>
<dbReference type="RefSeq" id="XP_005755959.1">
    <property type="nucleotide sequence ID" value="XM_005755902.1"/>
</dbReference>
<sequence length="88" mass="10605">MSATLNAEKFSQYFDNCPMIHIPGLTFPVEEFLLEDIIEMTRYRPQNQDRRPSWKRGFWQGRNSRPEKEEKEAEYKESWPCYARTLQG</sequence>
<name>A0A9Y3S781_9CICH</name>
<organism evidence="2 3">
    <name type="scientific">Pundamilia nyererei</name>
    <dbReference type="NCBI Taxonomy" id="303518"/>
    <lineage>
        <taxon>Eukaryota</taxon>
        <taxon>Metazoa</taxon>
        <taxon>Chordata</taxon>
        <taxon>Craniata</taxon>
        <taxon>Vertebrata</taxon>
        <taxon>Euteleostomi</taxon>
        <taxon>Actinopterygii</taxon>
        <taxon>Neopterygii</taxon>
        <taxon>Teleostei</taxon>
        <taxon>Neoteleostei</taxon>
        <taxon>Acanthomorphata</taxon>
        <taxon>Ovalentaria</taxon>
        <taxon>Cichlomorphae</taxon>
        <taxon>Cichliformes</taxon>
        <taxon>Cichlidae</taxon>
        <taxon>African cichlids</taxon>
        <taxon>Pseudocrenilabrinae</taxon>
        <taxon>Haplochromini</taxon>
        <taxon>Pundamilia</taxon>
    </lineage>
</organism>
<evidence type="ECO:0000256" key="1">
    <source>
        <dbReference type="SAM" id="MobiDB-lite"/>
    </source>
</evidence>
<evidence type="ECO:0000313" key="2">
    <source>
        <dbReference type="Proteomes" id="UP000695023"/>
    </source>
</evidence>
<keyword evidence="2" id="KW-1185">Reference proteome</keyword>
<protein>
    <submittedName>
        <fullName evidence="3">ATP-dependent RNA helicase DHX36-like</fullName>
    </submittedName>
</protein>